<sequence length="39" mass="3900">MCSLEAFAAGTVSAADKGRGKTGVPALPRPFQKALPSPA</sequence>
<gene>
    <name evidence="2" type="ORF">HMPREF7215_1181</name>
</gene>
<feature type="region of interest" description="Disordered" evidence="1">
    <location>
        <begin position="14"/>
        <end position="39"/>
    </location>
</feature>
<proteinExistence type="predicted"/>
<comment type="caution">
    <text evidence="2">The sequence shown here is derived from an EMBL/GenBank/DDBJ whole genome shotgun (WGS) entry which is preliminary data.</text>
</comment>
<dbReference type="EMBL" id="ADFP01000086">
    <property type="protein sequence ID" value="EFB90270.1"/>
    <property type="molecule type" value="Genomic_DNA"/>
</dbReference>
<name>A0ABP2HVT3_9BACT</name>
<protein>
    <submittedName>
        <fullName evidence="2">Uncharacterized protein</fullName>
    </submittedName>
</protein>
<organism evidence="2 3">
    <name type="scientific">Pyramidobacter piscolens W5455</name>
    <dbReference type="NCBI Taxonomy" id="352165"/>
    <lineage>
        <taxon>Bacteria</taxon>
        <taxon>Thermotogati</taxon>
        <taxon>Synergistota</taxon>
        <taxon>Synergistia</taxon>
        <taxon>Synergistales</taxon>
        <taxon>Dethiosulfovibrionaceae</taxon>
        <taxon>Pyramidobacter</taxon>
    </lineage>
</organism>
<accession>A0ABP2HVT3</accession>
<evidence type="ECO:0000256" key="1">
    <source>
        <dbReference type="SAM" id="MobiDB-lite"/>
    </source>
</evidence>
<evidence type="ECO:0000313" key="2">
    <source>
        <dbReference type="EMBL" id="EFB90270.1"/>
    </source>
</evidence>
<keyword evidence="3" id="KW-1185">Reference proteome</keyword>
<dbReference type="Proteomes" id="UP000006462">
    <property type="component" value="Unassembled WGS sequence"/>
</dbReference>
<evidence type="ECO:0000313" key="3">
    <source>
        <dbReference type="Proteomes" id="UP000006462"/>
    </source>
</evidence>
<reference evidence="2 3" key="1">
    <citation type="submission" date="2009-12" db="EMBL/GenBank/DDBJ databases">
        <authorList>
            <person name="Shrivastava S."/>
            <person name="Madupu R."/>
            <person name="Durkin A.S."/>
            <person name="Torralba M."/>
            <person name="Methe B."/>
            <person name="Sutton G.G."/>
            <person name="Strausberg R.L."/>
            <person name="Nelson K.E."/>
        </authorList>
    </citation>
    <scope>NUCLEOTIDE SEQUENCE [LARGE SCALE GENOMIC DNA]</scope>
    <source>
        <strain evidence="2 3">W5455</strain>
    </source>
</reference>